<dbReference type="AlphaFoldDB" id="A0AAV7TRI5"/>
<evidence type="ECO:0000313" key="3">
    <source>
        <dbReference type="Proteomes" id="UP001066276"/>
    </source>
</evidence>
<protein>
    <submittedName>
        <fullName evidence="2">Uncharacterized protein</fullName>
    </submittedName>
</protein>
<dbReference type="EMBL" id="JANPWB010000006">
    <property type="protein sequence ID" value="KAJ1179038.1"/>
    <property type="molecule type" value="Genomic_DNA"/>
</dbReference>
<feature type="compositionally biased region" description="Polar residues" evidence="1">
    <location>
        <begin position="227"/>
        <end position="240"/>
    </location>
</feature>
<evidence type="ECO:0000256" key="1">
    <source>
        <dbReference type="SAM" id="MobiDB-lite"/>
    </source>
</evidence>
<name>A0AAV7TRI5_PLEWA</name>
<reference evidence="2" key="1">
    <citation type="journal article" date="2022" name="bioRxiv">
        <title>Sequencing and chromosome-scale assembly of the giantPleurodeles waltlgenome.</title>
        <authorList>
            <person name="Brown T."/>
            <person name="Elewa A."/>
            <person name="Iarovenko S."/>
            <person name="Subramanian E."/>
            <person name="Araus A.J."/>
            <person name="Petzold A."/>
            <person name="Susuki M."/>
            <person name="Suzuki K.-i.T."/>
            <person name="Hayashi T."/>
            <person name="Toyoda A."/>
            <person name="Oliveira C."/>
            <person name="Osipova E."/>
            <person name="Leigh N.D."/>
            <person name="Simon A."/>
            <person name="Yun M.H."/>
        </authorList>
    </citation>
    <scope>NUCLEOTIDE SEQUENCE</scope>
    <source>
        <strain evidence="2">20211129_DDA</strain>
        <tissue evidence="2">Liver</tissue>
    </source>
</reference>
<feature type="compositionally biased region" description="Polar residues" evidence="1">
    <location>
        <begin position="27"/>
        <end position="36"/>
    </location>
</feature>
<dbReference type="Proteomes" id="UP001066276">
    <property type="component" value="Chromosome 3_2"/>
</dbReference>
<accession>A0AAV7TRI5</accession>
<proteinExistence type="predicted"/>
<sequence>MCSRSRPGTPALSAARLSLQPHRSSEVRQPQPSSSAGGRPKSRPSLWIRPCSFAVRASAGPRSALDYLTSPALDSNQRVRPRVRAVAPAPPAVGFRPCSTAVHAPAGPASLWAASPLQSPAAGLQSLDPPLLLRHPGLRRSWTHSGLPHLSGPWLQSGGQAASPGGRPGTLAAKFSPLGLPSFRRRSGRRWPRLTPGRLTTAGREIRDTPIRSGLTFQGSDRAERSLSGTPRSAPQSRHL</sequence>
<feature type="region of interest" description="Disordered" evidence="1">
    <location>
        <begin position="186"/>
        <end position="240"/>
    </location>
</feature>
<comment type="caution">
    <text evidence="2">The sequence shown here is derived from an EMBL/GenBank/DDBJ whole genome shotgun (WGS) entry which is preliminary data.</text>
</comment>
<feature type="region of interest" description="Disordered" evidence="1">
    <location>
        <begin position="1"/>
        <end position="45"/>
    </location>
</feature>
<keyword evidence="3" id="KW-1185">Reference proteome</keyword>
<evidence type="ECO:0000313" key="2">
    <source>
        <dbReference type="EMBL" id="KAJ1179038.1"/>
    </source>
</evidence>
<gene>
    <name evidence="2" type="ORF">NDU88_004277</name>
</gene>
<organism evidence="2 3">
    <name type="scientific">Pleurodeles waltl</name>
    <name type="common">Iberian ribbed newt</name>
    <dbReference type="NCBI Taxonomy" id="8319"/>
    <lineage>
        <taxon>Eukaryota</taxon>
        <taxon>Metazoa</taxon>
        <taxon>Chordata</taxon>
        <taxon>Craniata</taxon>
        <taxon>Vertebrata</taxon>
        <taxon>Euteleostomi</taxon>
        <taxon>Amphibia</taxon>
        <taxon>Batrachia</taxon>
        <taxon>Caudata</taxon>
        <taxon>Salamandroidea</taxon>
        <taxon>Salamandridae</taxon>
        <taxon>Pleurodelinae</taxon>
        <taxon>Pleurodeles</taxon>
    </lineage>
</organism>